<dbReference type="InterPro" id="IPR039437">
    <property type="entry name" value="FrzH/put_lumazine-bd"/>
</dbReference>
<dbReference type="EMBL" id="SLWX01000005">
    <property type="protein sequence ID" value="TCO76081.1"/>
    <property type="molecule type" value="Genomic_DNA"/>
</dbReference>
<dbReference type="AlphaFoldDB" id="A0A4R2KPF6"/>
<accession>A0A4R2KPF6</accession>
<dbReference type="InterPro" id="IPR032710">
    <property type="entry name" value="NTF2-like_dom_sf"/>
</dbReference>
<keyword evidence="3" id="KW-1185">Reference proteome</keyword>
<comment type="caution">
    <text evidence="2">The sequence shown here is derived from an EMBL/GenBank/DDBJ whole genome shotgun (WGS) entry which is preliminary data.</text>
</comment>
<organism evidence="2 3">
    <name type="scientific">Chromatocurvus halotolerans</name>
    <dbReference type="NCBI Taxonomy" id="1132028"/>
    <lineage>
        <taxon>Bacteria</taxon>
        <taxon>Pseudomonadati</taxon>
        <taxon>Pseudomonadota</taxon>
        <taxon>Gammaproteobacteria</taxon>
        <taxon>Cellvibrionales</taxon>
        <taxon>Halieaceae</taxon>
        <taxon>Chromatocurvus</taxon>
    </lineage>
</organism>
<gene>
    <name evidence="2" type="ORF">EV688_10541</name>
</gene>
<evidence type="ECO:0000256" key="1">
    <source>
        <dbReference type="SAM" id="SignalP"/>
    </source>
</evidence>
<dbReference type="OrthoDB" id="5676998at2"/>
<dbReference type="Pfam" id="PF12893">
    <property type="entry name" value="Lumazine_bd_2"/>
    <property type="match status" value="1"/>
</dbReference>
<proteinExistence type="predicted"/>
<evidence type="ECO:0000313" key="2">
    <source>
        <dbReference type="EMBL" id="TCO76081.1"/>
    </source>
</evidence>
<name>A0A4R2KPF6_9GAMM</name>
<dbReference type="SUPFAM" id="SSF54427">
    <property type="entry name" value="NTF2-like"/>
    <property type="match status" value="1"/>
</dbReference>
<evidence type="ECO:0000313" key="3">
    <source>
        <dbReference type="Proteomes" id="UP000294980"/>
    </source>
</evidence>
<feature type="chain" id="PRO_5020810972" evidence="1">
    <location>
        <begin position="36"/>
        <end position="148"/>
    </location>
</feature>
<dbReference type="Gene3D" id="3.10.450.50">
    <property type="match status" value="1"/>
</dbReference>
<feature type="signal peptide" evidence="1">
    <location>
        <begin position="1"/>
        <end position="35"/>
    </location>
</feature>
<sequence>MQYTATRWPVRRSFTGSLRLLLLAACLTAAVSASAADELAAIRDTVFDYFEGINQVDRDRLERAFDPSATLKSVDASGALVVEPIADAMARWMQGQATERRGDILSIDMAGGQVARVVFNFDGDYVDFLTLVKLDGHWRIINKVFIRT</sequence>
<dbReference type="Proteomes" id="UP000294980">
    <property type="component" value="Unassembled WGS sequence"/>
</dbReference>
<dbReference type="RefSeq" id="WP_117315632.1">
    <property type="nucleotide sequence ID" value="NZ_QQSW01000003.1"/>
</dbReference>
<protein>
    <submittedName>
        <fullName evidence="2">Putative lumazine-binding protein</fullName>
    </submittedName>
</protein>
<reference evidence="2 3" key="1">
    <citation type="submission" date="2019-03" db="EMBL/GenBank/DDBJ databases">
        <title>Genomic Encyclopedia of Type Strains, Phase IV (KMG-IV): sequencing the most valuable type-strain genomes for metagenomic binning, comparative biology and taxonomic classification.</title>
        <authorList>
            <person name="Goeker M."/>
        </authorList>
    </citation>
    <scope>NUCLEOTIDE SEQUENCE [LARGE SCALE GENOMIC DNA]</scope>
    <source>
        <strain evidence="2 3">DSM 23344</strain>
    </source>
</reference>
<keyword evidence="1" id="KW-0732">Signal</keyword>